<organism evidence="1">
    <name type="scientific">Kribbella sp. HUAS MG21</name>
    <dbReference type="NCBI Taxonomy" id="3160966"/>
    <lineage>
        <taxon>Bacteria</taxon>
        <taxon>Bacillati</taxon>
        <taxon>Actinomycetota</taxon>
        <taxon>Actinomycetes</taxon>
        <taxon>Propionibacteriales</taxon>
        <taxon>Kribbellaceae</taxon>
        <taxon>Kribbella</taxon>
    </lineage>
</organism>
<reference evidence="1" key="1">
    <citation type="submission" date="2024-06" db="EMBL/GenBank/DDBJ databases">
        <title>Kribbella sp. strain HUAS MG21 genome sequences.</title>
        <authorList>
            <person name="Mo P."/>
        </authorList>
    </citation>
    <scope>NUCLEOTIDE SEQUENCE</scope>
    <source>
        <strain evidence="1">HUAS MG21</strain>
    </source>
</reference>
<name>A0AAU7T6E8_9ACTN</name>
<dbReference type="EMBL" id="CP158165">
    <property type="protein sequence ID" value="XBV22398.1"/>
    <property type="molecule type" value="Genomic_DNA"/>
</dbReference>
<evidence type="ECO:0008006" key="2">
    <source>
        <dbReference type="Google" id="ProtNLM"/>
    </source>
</evidence>
<accession>A0AAU7T6E8</accession>
<gene>
    <name evidence="1" type="ORF">ABN611_28015</name>
</gene>
<evidence type="ECO:0000313" key="1">
    <source>
        <dbReference type="EMBL" id="XBV22398.1"/>
    </source>
</evidence>
<proteinExistence type="predicted"/>
<protein>
    <recommendedName>
        <fullName evidence="2">Immunity protein 35 domain-containing protein</fullName>
    </recommendedName>
</protein>
<dbReference type="AlphaFoldDB" id="A0AAU7T6E8"/>
<sequence>MTDDYVSQARMRELIDDGSATVMLAGAEVSPTWYDGRWWYVPADAAEDADYQAAEPEQAERFDKLRRRAEAVERVQAELDARS</sequence>
<dbReference type="RefSeq" id="WP_350275241.1">
    <property type="nucleotide sequence ID" value="NZ_CP158165.1"/>
</dbReference>